<dbReference type="PATRIC" id="fig|81035.3.peg.4246"/>
<dbReference type="Gene3D" id="3.60.10.10">
    <property type="entry name" value="Endonuclease/exonuclease/phosphatase"/>
    <property type="match status" value="1"/>
</dbReference>
<feature type="domain" description="Endonuclease/exonuclease/phosphatase" evidence="1">
    <location>
        <begin position="190"/>
        <end position="436"/>
    </location>
</feature>
<reference evidence="2 3" key="1">
    <citation type="submission" date="2015-07" db="EMBL/GenBank/DDBJ databases">
        <authorList>
            <person name="Noorani M."/>
        </authorList>
    </citation>
    <scope>NUCLEOTIDE SEQUENCE [LARGE SCALE GENOMIC DNA]</scope>
    <source>
        <strain evidence="2 3">0788_9</strain>
    </source>
</reference>
<organism evidence="2 3">
    <name type="scientific">Pseudomonas syringae pv. cilantro</name>
    <dbReference type="NCBI Taxonomy" id="81035"/>
    <lineage>
        <taxon>Bacteria</taxon>
        <taxon>Pseudomonadati</taxon>
        <taxon>Pseudomonadota</taxon>
        <taxon>Gammaproteobacteria</taxon>
        <taxon>Pseudomonadales</taxon>
        <taxon>Pseudomonadaceae</taxon>
        <taxon>Pseudomonas</taxon>
        <taxon>Pseudomonas syringae</taxon>
    </lineage>
</organism>
<evidence type="ECO:0000259" key="1">
    <source>
        <dbReference type="Pfam" id="PF03372"/>
    </source>
</evidence>
<evidence type="ECO:0000313" key="2">
    <source>
        <dbReference type="EMBL" id="KPC35576.1"/>
    </source>
</evidence>
<dbReference type="InterPro" id="IPR036691">
    <property type="entry name" value="Endo/exonu/phosph_ase_sf"/>
</dbReference>
<dbReference type="PRINTS" id="PR01388">
    <property type="entry name" value="CDTOXINB"/>
</dbReference>
<evidence type="ECO:0000313" key="3">
    <source>
        <dbReference type="Proteomes" id="UP000037891"/>
    </source>
</evidence>
<dbReference type="Pfam" id="PF03372">
    <property type="entry name" value="Exo_endo_phos"/>
    <property type="match status" value="1"/>
</dbReference>
<proteinExistence type="predicted"/>
<dbReference type="Proteomes" id="UP000037891">
    <property type="component" value="Unassembled WGS sequence"/>
</dbReference>
<comment type="caution">
    <text evidence="2">The sequence shown here is derived from an EMBL/GenBank/DDBJ whole genome shotgun (WGS) entry which is preliminary data.</text>
</comment>
<dbReference type="AlphaFoldDB" id="A0A0N1JQ07"/>
<dbReference type="EMBL" id="LGLN01000013">
    <property type="protein sequence ID" value="KPC35576.1"/>
    <property type="molecule type" value="Genomic_DNA"/>
</dbReference>
<dbReference type="InterPro" id="IPR005135">
    <property type="entry name" value="Endo/exonuclease/phosphatase"/>
</dbReference>
<dbReference type="RefSeq" id="WP_054084463.1">
    <property type="nucleotide sequence ID" value="NZ_LGLN01000013.1"/>
</dbReference>
<name>A0A0N1JQ07_PSESX</name>
<sequence length="447" mass="49754">MPVDPRISAYIKDQLLNGDFDIQLEVVITDIVSLLGTAPADARHTSAYLIYFLSSHRMRSDNEVEQAAHAIQMTILLRRLYNDAVFIMHLRAGTRTEAYAVVLNIYRVHYAFTLNGLRSAQGPMTLDYGDPLRMLQIIIGAAYGPWSVHIRLMGAIRDYHRSRIRFYAGTPYIELGRLPAPTNQRFRISTWNRQGISQTSNSKWRTKILQLARANDVVLIQEAGVYPFSSRLIRHLTVHDQFGVTHIVDQLLWEAGTASRPENYHLYYLDVQRLRVNLAIVVAASTDIDVRNVVVLSDGLPDDSGAPINRPALGVQICRSHQVPSSSTALTTAFNFHAISGGGVNAPRMLREISCHTETPYVLAGDFNRDPRAIHSAYPSRRGNWISPPEIAQLVMANGSTHPSTAPQNMLDYAITNGTSGPTQSGHVDTLGPSDHLAVSYEFSFPQ</sequence>
<protein>
    <recommendedName>
        <fullName evidence="1">Endonuclease/exonuclease/phosphatase domain-containing protein</fullName>
    </recommendedName>
</protein>
<reference evidence="2 3" key="2">
    <citation type="submission" date="2015-10" db="EMBL/GenBank/DDBJ databases">
        <title>Comparative genomics and high-throughput reverse genetic screens identify a new phytobacterial MAMP and an Arabidopsis receptor required for immune elicitation.</title>
        <authorList>
            <person name="Mott G.A."/>
            <person name="Thakur S."/>
            <person name="Wang P.W."/>
            <person name="Desveaux D."/>
            <person name="Guttman D.S."/>
        </authorList>
    </citation>
    <scope>NUCLEOTIDE SEQUENCE [LARGE SCALE GENOMIC DNA]</scope>
    <source>
        <strain evidence="2 3">0788_9</strain>
    </source>
</reference>
<gene>
    <name evidence="2" type="ORF">ABJ99_3986</name>
</gene>
<accession>A0A0N1JQ07</accession>
<dbReference type="InterPro" id="IPR003539">
    <property type="entry name" value="CD_toxinB"/>
</dbReference>
<dbReference type="GO" id="GO:0003824">
    <property type="term" value="F:catalytic activity"/>
    <property type="evidence" value="ECO:0007669"/>
    <property type="project" value="InterPro"/>
</dbReference>
<dbReference type="SUPFAM" id="SSF56219">
    <property type="entry name" value="DNase I-like"/>
    <property type="match status" value="1"/>
</dbReference>